<name>A0ABS2R219_9BACI</name>
<sequence>MKRKKVQSGLTIVSALCTIFVGLAGGLAVGIGFVAFLTVLGIIPRLTQLTKTGHQIQAYEWAVIISVVVSSLFDLRNGSIKLYSSLLIPVGLANGLFIGMLAAALTEVLNVLPILSKRIGMKGKLILLLMALVFGKMAGSLFQWLYFVEFE</sequence>
<keyword evidence="1" id="KW-0472">Membrane</keyword>
<dbReference type="EMBL" id="JAFBFH010000003">
    <property type="protein sequence ID" value="MBM7713687.1"/>
    <property type="molecule type" value="Genomic_DNA"/>
</dbReference>
<evidence type="ECO:0000313" key="3">
    <source>
        <dbReference type="Proteomes" id="UP000823485"/>
    </source>
</evidence>
<dbReference type="InterPro" id="IPR020144">
    <property type="entry name" value="SpoVAB"/>
</dbReference>
<organism evidence="2 3">
    <name type="scientific">Siminovitchia thermophila</name>
    <dbReference type="NCBI Taxonomy" id="1245522"/>
    <lineage>
        <taxon>Bacteria</taxon>
        <taxon>Bacillati</taxon>
        <taxon>Bacillota</taxon>
        <taxon>Bacilli</taxon>
        <taxon>Bacillales</taxon>
        <taxon>Bacillaceae</taxon>
        <taxon>Siminovitchia</taxon>
    </lineage>
</organism>
<dbReference type="Pfam" id="PF13782">
    <property type="entry name" value="SpoVAB"/>
    <property type="match status" value="1"/>
</dbReference>
<keyword evidence="1" id="KW-0812">Transmembrane</keyword>
<feature type="transmembrane region" description="Helical" evidence="1">
    <location>
        <begin position="12"/>
        <end position="44"/>
    </location>
</feature>
<gene>
    <name evidence="2" type="ORF">JOC94_000656</name>
</gene>
<proteinExistence type="predicted"/>
<evidence type="ECO:0000313" key="2">
    <source>
        <dbReference type="EMBL" id="MBM7713687.1"/>
    </source>
</evidence>
<feature type="transmembrane region" description="Helical" evidence="1">
    <location>
        <begin position="125"/>
        <end position="148"/>
    </location>
</feature>
<feature type="transmembrane region" description="Helical" evidence="1">
    <location>
        <begin position="82"/>
        <end position="105"/>
    </location>
</feature>
<protein>
    <submittedName>
        <fullName evidence="2">Stage V sporulation protein AB</fullName>
    </submittedName>
</protein>
<keyword evidence="3" id="KW-1185">Reference proteome</keyword>
<accession>A0ABS2R219</accession>
<dbReference type="RefSeq" id="WP_077113266.1">
    <property type="nucleotide sequence ID" value="NZ_JAFBFH010000003.1"/>
</dbReference>
<reference evidence="2 3" key="1">
    <citation type="submission" date="2021-01" db="EMBL/GenBank/DDBJ databases">
        <title>Genomic Encyclopedia of Type Strains, Phase IV (KMG-IV): sequencing the most valuable type-strain genomes for metagenomic binning, comparative biology and taxonomic classification.</title>
        <authorList>
            <person name="Goeker M."/>
        </authorList>
    </citation>
    <scope>NUCLEOTIDE SEQUENCE [LARGE SCALE GENOMIC DNA]</scope>
    <source>
        <strain evidence="2 3">DSM 105453</strain>
    </source>
</reference>
<dbReference type="Proteomes" id="UP000823485">
    <property type="component" value="Unassembled WGS sequence"/>
</dbReference>
<evidence type="ECO:0000256" key="1">
    <source>
        <dbReference type="SAM" id="Phobius"/>
    </source>
</evidence>
<comment type="caution">
    <text evidence="2">The sequence shown here is derived from an EMBL/GenBank/DDBJ whole genome shotgun (WGS) entry which is preliminary data.</text>
</comment>
<keyword evidence="1" id="KW-1133">Transmembrane helix</keyword>